<feature type="domain" description="C-type lectin" evidence="1">
    <location>
        <begin position="21"/>
        <end position="103"/>
    </location>
</feature>
<dbReference type="SUPFAM" id="SSF56436">
    <property type="entry name" value="C-type lectin-like"/>
    <property type="match status" value="1"/>
</dbReference>
<dbReference type="Pfam" id="PF00059">
    <property type="entry name" value="Lectin_C"/>
    <property type="match status" value="1"/>
</dbReference>
<dbReference type="Proteomes" id="UP000230750">
    <property type="component" value="Unassembled WGS sequence"/>
</dbReference>
<name>A0A2G8KTG0_STIJA</name>
<dbReference type="PANTHER" id="PTHR45710:SF26">
    <property type="entry name" value="RH26557P"/>
    <property type="match status" value="1"/>
</dbReference>
<evidence type="ECO:0000259" key="1">
    <source>
        <dbReference type="PROSITE" id="PS50041"/>
    </source>
</evidence>
<dbReference type="OrthoDB" id="8950604at2759"/>
<dbReference type="InterPro" id="IPR050828">
    <property type="entry name" value="C-type_lectin/matrix_domain"/>
</dbReference>
<dbReference type="EMBL" id="MRZV01000383">
    <property type="protein sequence ID" value="PIK51220.1"/>
    <property type="molecule type" value="Genomic_DNA"/>
</dbReference>
<proteinExistence type="predicted"/>
<evidence type="ECO:0000313" key="2">
    <source>
        <dbReference type="EMBL" id="PIK51220.1"/>
    </source>
</evidence>
<dbReference type="PANTHER" id="PTHR45710">
    <property type="entry name" value="C-TYPE LECTIN DOMAIN-CONTAINING PROTEIN 180"/>
    <property type="match status" value="1"/>
</dbReference>
<dbReference type="PROSITE" id="PS50041">
    <property type="entry name" value="C_TYPE_LECTIN_2"/>
    <property type="match status" value="1"/>
</dbReference>
<dbReference type="Gene3D" id="3.10.100.10">
    <property type="entry name" value="Mannose-Binding Protein A, subunit A"/>
    <property type="match status" value="1"/>
</dbReference>
<protein>
    <submittedName>
        <fullName evidence="2">Putative asialoglycoprotein receptor 1-like</fullName>
    </submittedName>
</protein>
<comment type="caution">
    <text evidence="2">The sequence shown here is derived from an EMBL/GenBank/DDBJ whole genome shotgun (WGS) entry which is preliminary data.</text>
</comment>
<dbReference type="InterPro" id="IPR016187">
    <property type="entry name" value="CTDL_fold"/>
</dbReference>
<dbReference type="InterPro" id="IPR016186">
    <property type="entry name" value="C-type_lectin-like/link_sf"/>
</dbReference>
<accession>A0A2G8KTG0</accession>
<keyword evidence="3" id="KW-1185">Reference proteome</keyword>
<reference evidence="2 3" key="1">
    <citation type="journal article" date="2017" name="PLoS Biol.">
        <title>The sea cucumber genome provides insights into morphological evolution and visceral regeneration.</title>
        <authorList>
            <person name="Zhang X."/>
            <person name="Sun L."/>
            <person name="Yuan J."/>
            <person name="Sun Y."/>
            <person name="Gao Y."/>
            <person name="Zhang L."/>
            <person name="Li S."/>
            <person name="Dai H."/>
            <person name="Hamel J.F."/>
            <person name="Liu C."/>
            <person name="Yu Y."/>
            <person name="Liu S."/>
            <person name="Lin W."/>
            <person name="Guo K."/>
            <person name="Jin S."/>
            <person name="Xu P."/>
            <person name="Storey K.B."/>
            <person name="Huan P."/>
            <person name="Zhang T."/>
            <person name="Zhou Y."/>
            <person name="Zhang J."/>
            <person name="Lin C."/>
            <person name="Li X."/>
            <person name="Xing L."/>
            <person name="Huo D."/>
            <person name="Sun M."/>
            <person name="Wang L."/>
            <person name="Mercier A."/>
            <person name="Li F."/>
            <person name="Yang H."/>
            <person name="Xiang J."/>
        </authorList>
    </citation>
    <scope>NUCLEOTIDE SEQUENCE [LARGE SCALE GENOMIC DNA]</scope>
    <source>
        <strain evidence="2">Shaxun</strain>
        <tissue evidence="2">Muscle</tissue>
    </source>
</reference>
<dbReference type="AlphaFoldDB" id="A0A2G8KTG0"/>
<gene>
    <name evidence="2" type="ORF">BSL78_11880</name>
</gene>
<evidence type="ECO:0000313" key="3">
    <source>
        <dbReference type="Proteomes" id="UP000230750"/>
    </source>
</evidence>
<sequence length="103" mass="11995">MVCLFEGVTSDNVCDDKWKIYHDNCYLFSELFSGTNKENWSNARTECDDRSANLTAIEDQDTWDWVVRQISSLDLSDELWIGLYKSNNVYDWDDGTHPNTSNL</sequence>
<dbReference type="InterPro" id="IPR001304">
    <property type="entry name" value="C-type_lectin-like"/>
</dbReference>
<organism evidence="2 3">
    <name type="scientific">Stichopus japonicus</name>
    <name type="common">Sea cucumber</name>
    <dbReference type="NCBI Taxonomy" id="307972"/>
    <lineage>
        <taxon>Eukaryota</taxon>
        <taxon>Metazoa</taxon>
        <taxon>Echinodermata</taxon>
        <taxon>Eleutherozoa</taxon>
        <taxon>Echinozoa</taxon>
        <taxon>Holothuroidea</taxon>
        <taxon>Aspidochirotacea</taxon>
        <taxon>Aspidochirotida</taxon>
        <taxon>Stichopodidae</taxon>
        <taxon>Apostichopus</taxon>
    </lineage>
</organism>
<keyword evidence="2" id="KW-0675">Receptor</keyword>